<feature type="compositionally biased region" description="Polar residues" evidence="4">
    <location>
        <begin position="231"/>
        <end position="241"/>
    </location>
</feature>
<evidence type="ECO:0000256" key="3">
    <source>
        <dbReference type="PROSITE-ProRule" id="PRU00117"/>
    </source>
</evidence>
<feature type="compositionally biased region" description="Basic residues" evidence="4">
    <location>
        <begin position="89"/>
        <end position="118"/>
    </location>
</feature>
<evidence type="ECO:0000256" key="1">
    <source>
        <dbReference type="ARBA" id="ARBA00022473"/>
    </source>
</evidence>
<dbReference type="GO" id="GO:0003729">
    <property type="term" value="F:mRNA binding"/>
    <property type="evidence" value="ECO:0007669"/>
    <property type="project" value="TreeGrafter"/>
</dbReference>
<dbReference type="GO" id="GO:0048024">
    <property type="term" value="P:regulation of mRNA splicing, via spliceosome"/>
    <property type="evidence" value="ECO:0007669"/>
    <property type="project" value="TreeGrafter"/>
</dbReference>
<feature type="compositionally biased region" description="Low complexity" evidence="4">
    <location>
        <begin position="9"/>
        <end position="29"/>
    </location>
</feature>
<proteinExistence type="predicted"/>
<gene>
    <name evidence="6" type="ORF">SSS_7536</name>
</gene>
<dbReference type="Proteomes" id="UP000070412">
    <property type="component" value="Unassembled WGS sequence"/>
</dbReference>
<sequence>MTMDDENNIHLTHNTNKNNNNNNNSANNENKIFKNSIAKSLKDCQDNRLEENLQSIDREMEFDQTKNLYRQYSSKNYDVDDGEDGGNNHHLHHNHYHHHHHHHHHHQDHNQNPHHQHQYRQDNSDRNDCESIQSLEQNPKCPNQSSNSEINQCDPSVSFTYNNNNNNNNSNSINGNSRPINLIEYNDSDCIERDQNHTKSIECDLDCEKSNQKQSDTNLGPNEHVSITTNSLQQFSKSSTTSNSEYNHSRNNSNSSNCFNQSIKRSLDCVQIDSKSQTNQQDSLENFHSTAEYLQQLLKDRARINTFPGAFLHVERLIDAEIARIRTSLFQINGNEKRPLVLPDPEGFTMIKTKKVYVPVEEYPEFNFVGRILGPRGMTAKQLEQETGCKIMIRGRGSMRDKKKEEQNRGKPNWEHLSDRLHVLITVEDTENRAEIKMQRAIEEVEKLLVPIVSEFL</sequence>
<feature type="region of interest" description="Disordered" evidence="4">
    <location>
        <begin position="77"/>
        <end position="155"/>
    </location>
</feature>
<feature type="compositionally biased region" description="Polar residues" evidence="4">
    <location>
        <begin position="130"/>
        <end position="155"/>
    </location>
</feature>
<dbReference type="GO" id="GO:0005634">
    <property type="term" value="C:nucleus"/>
    <property type="evidence" value="ECO:0007669"/>
    <property type="project" value="TreeGrafter"/>
</dbReference>
<feature type="region of interest" description="Disordered" evidence="4">
    <location>
        <begin position="1"/>
        <end position="29"/>
    </location>
</feature>
<feature type="compositionally biased region" description="Basic and acidic residues" evidence="4">
    <location>
        <begin position="119"/>
        <end position="129"/>
    </location>
</feature>
<dbReference type="EMBL" id="WVUK01000001">
    <property type="protein sequence ID" value="KAF7496728.1"/>
    <property type="molecule type" value="Genomic_DNA"/>
</dbReference>
<dbReference type="Pfam" id="PF16544">
    <property type="entry name" value="STAR_dimer"/>
    <property type="match status" value="1"/>
</dbReference>
<dbReference type="SUPFAM" id="SSF54791">
    <property type="entry name" value="Eukaryotic type KH-domain (KH-domain type I)"/>
    <property type="match status" value="1"/>
</dbReference>
<accession>A0A834RHJ3</accession>
<feature type="compositionally biased region" description="Low complexity" evidence="4">
    <location>
        <begin position="242"/>
        <end position="259"/>
    </location>
</feature>
<dbReference type="Gene3D" id="1.20.5.4010">
    <property type="match status" value="1"/>
</dbReference>
<reference evidence="6" key="2">
    <citation type="submission" date="2020-01" db="EMBL/GenBank/DDBJ databases">
        <authorList>
            <person name="Korhonen P.K.K."/>
            <person name="Guangxu M.G."/>
            <person name="Wang T.W."/>
            <person name="Stroehlein A.J.S."/>
            <person name="Young N.D."/>
            <person name="Ang C.-S.A."/>
            <person name="Fernando D.W.F."/>
            <person name="Lu H.L."/>
            <person name="Taylor S.T."/>
            <person name="Ehtesham M.E.M."/>
            <person name="Najaraj S.H.N."/>
            <person name="Harsha G.H.G."/>
            <person name="Madugundu A.M."/>
            <person name="Renuse S.R."/>
            <person name="Holt D.H."/>
            <person name="Pandey A.P."/>
            <person name="Papenfuss A.P."/>
            <person name="Gasser R.B.G."/>
            <person name="Fischer K.F."/>
        </authorList>
    </citation>
    <scope>NUCLEOTIDE SEQUENCE</scope>
    <source>
        <strain evidence="6">SSS_KF_BRIS2020</strain>
    </source>
</reference>
<organism evidence="6">
    <name type="scientific">Sarcoptes scabiei</name>
    <name type="common">Itch mite</name>
    <name type="synonym">Acarus scabiei</name>
    <dbReference type="NCBI Taxonomy" id="52283"/>
    <lineage>
        <taxon>Eukaryota</taxon>
        <taxon>Metazoa</taxon>
        <taxon>Ecdysozoa</taxon>
        <taxon>Arthropoda</taxon>
        <taxon>Chelicerata</taxon>
        <taxon>Arachnida</taxon>
        <taxon>Acari</taxon>
        <taxon>Acariformes</taxon>
        <taxon>Sarcoptiformes</taxon>
        <taxon>Astigmata</taxon>
        <taxon>Psoroptidia</taxon>
        <taxon>Sarcoptoidea</taxon>
        <taxon>Sarcoptidae</taxon>
        <taxon>Sarcoptinae</taxon>
        <taxon>Sarcoptes</taxon>
    </lineage>
</organism>
<evidence type="ECO:0000256" key="2">
    <source>
        <dbReference type="ARBA" id="ARBA00022884"/>
    </source>
</evidence>
<dbReference type="Gene3D" id="3.30.1370.10">
    <property type="entry name" value="K Homology domain, type 1"/>
    <property type="match status" value="1"/>
</dbReference>
<dbReference type="AlphaFoldDB" id="A0A834RHJ3"/>
<keyword evidence="8" id="KW-1185">Reference proteome</keyword>
<dbReference type="InterPro" id="IPR045071">
    <property type="entry name" value="BBP-like"/>
</dbReference>
<feature type="domain" description="K Homology" evidence="5">
    <location>
        <begin position="350"/>
        <end position="446"/>
    </location>
</feature>
<dbReference type="PROSITE" id="PS50084">
    <property type="entry name" value="KH_TYPE_1"/>
    <property type="match status" value="1"/>
</dbReference>
<dbReference type="SMART" id="SM00322">
    <property type="entry name" value="KH"/>
    <property type="match status" value="1"/>
</dbReference>
<dbReference type="InterPro" id="IPR032377">
    <property type="entry name" value="STAR_dimer"/>
</dbReference>
<name>A0A834RHJ3_SARSC</name>
<dbReference type="InterPro" id="IPR055256">
    <property type="entry name" value="KH_1_KHDC4/BBP-like"/>
</dbReference>
<dbReference type="PANTHER" id="PTHR11208">
    <property type="entry name" value="RNA-BINDING PROTEIN RELATED"/>
    <property type="match status" value="1"/>
</dbReference>
<keyword evidence="2 3" id="KW-0694">RNA-binding</keyword>
<reference evidence="7" key="3">
    <citation type="submission" date="2022-06" db="UniProtKB">
        <authorList>
            <consortium name="EnsemblMetazoa"/>
        </authorList>
    </citation>
    <scope>IDENTIFICATION</scope>
</reference>
<dbReference type="InterPro" id="IPR036612">
    <property type="entry name" value="KH_dom_type_1_sf"/>
</dbReference>
<evidence type="ECO:0000313" key="8">
    <source>
        <dbReference type="Proteomes" id="UP000070412"/>
    </source>
</evidence>
<feature type="region of interest" description="Disordered" evidence="4">
    <location>
        <begin position="231"/>
        <end position="259"/>
    </location>
</feature>
<keyword evidence="1" id="KW-0217">Developmental protein</keyword>
<reference evidence="8" key="1">
    <citation type="journal article" date="2020" name="PLoS Negl. Trop. Dis.">
        <title>High-quality nuclear genome for Sarcoptes scabiei-A critical resource for a neglected parasite.</title>
        <authorList>
            <person name="Korhonen P.K."/>
            <person name="Gasser R.B."/>
            <person name="Ma G."/>
            <person name="Wang T."/>
            <person name="Stroehlein A.J."/>
            <person name="Young N.D."/>
            <person name="Ang C.S."/>
            <person name="Fernando D.D."/>
            <person name="Lu H.C."/>
            <person name="Taylor S."/>
            <person name="Reynolds S.L."/>
            <person name="Mofiz E."/>
            <person name="Najaraj S.H."/>
            <person name="Gowda H."/>
            <person name="Madugundu A."/>
            <person name="Renuse S."/>
            <person name="Holt D."/>
            <person name="Pandey A."/>
            <person name="Papenfuss A.T."/>
            <person name="Fischer K."/>
        </authorList>
    </citation>
    <scope>NUCLEOTIDE SEQUENCE [LARGE SCALE GENOMIC DNA]</scope>
</reference>
<protein>
    <recommendedName>
        <fullName evidence="5">K Homology domain-containing protein</fullName>
    </recommendedName>
</protein>
<dbReference type="OrthoDB" id="6777263at2759"/>
<dbReference type="InterPro" id="IPR004087">
    <property type="entry name" value="KH_dom"/>
</dbReference>
<dbReference type="Pfam" id="PF22675">
    <property type="entry name" value="KH-I_KHDC4-BBP"/>
    <property type="match status" value="1"/>
</dbReference>
<evidence type="ECO:0000313" key="7">
    <source>
        <dbReference type="EnsemblMetazoa" id="KAF7496728.1"/>
    </source>
</evidence>
<dbReference type="PANTHER" id="PTHR11208:SF125">
    <property type="entry name" value="KH DOMAIN-CONTAINING RNA-BINDING PROTEIN QKI"/>
    <property type="match status" value="1"/>
</dbReference>
<evidence type="ECO:0000259" key="5">
    <source>
        <dbReference type="SMART" id="SM00322"/>
    </source>
</evidence>
<dbReference type="EnsemblMetazoa" id="SSS_7536s_mrna">
    <property type="protein sequence ID" value="KAF7496728.1"/>
    <property type="gene ID" value="SSS_7536"/>
</dbReference>
<evidence type="ECO:0000256" key="4">
    <source>
        <dbReference type="SAM" id="MobiDB-lite"/>
    </source>
</evidence>
<evidence type="ECO:0000313" key="6">
    <source>
        <dbReference type="EMBL" id="KAF7496728.1"/>
    </source>
</evidence>